<proteinExistence type="predicted"/>
<gene>
    <name evidence="1" type="ORF">GCM10010387_23230</name>
</gene>
<protein>
    <submittedName>
        <fullName evidence="1">Uncharacterized protein</fullName>
    </submittedName>
</protein>
<dbReference type="Gene3D" id="2.60.120.620">
    <property type="entry name" value="q2cbj1_9rhob like domain"/>
    <property type="match status" value="1"/>
</dbReference>
<sequence length="289" mass="30579">MTGGAQITGRALPPGGFRVHRTTGGEPDVPAVLKVLRGELAACLVSGFVPAGDCRRIVANFWASTGRNPRYGEGEDGVEGYLVGASHIEKTTDAYLTEAADSAEAVRGLYRGTADPVSAFRTALTGPGGVRGARAARHGGRAAGDSKAVCWNRTGPFQLMPHDDLAQLGDPAQRGFEIQRLRRVMAVNVYPQVPAGTGQIKLWNVEPDDRSRARLGLSHSGFPYPPRLLEEHPALTVPVGTGDLCVINGNLAHAVLGGDPAGDSTGPGRRLLLTCFTALNDRGELIWWT</sequence>
<evidence type="ECO:0000313" key="2">
    <source>
        <dbReference type="Proteomes" id="UP000630936"/>
    </source>
</evidence>
<reference evidence="1" key="1">
    <citation type="journal article" date="2014" name="Int. J. Syst. Evol. Microbiol.">
        <title>Complete genome sequence of Corynebacterium casei LMG S-19264T (=DSM 44701T), isolated from a smear-ripened cheese.</title>
        <authorList>
            <consortium name="US DOE Joint Genome Institute (JGI-PGF)"/>
            <person name="Walter F."/>
            <person name="Albersmeier A."/>
            <person name="Kalinowski J."/>
            <person name="Ruckert C."/>
        </authorList>
    </citation>
    <scope>NUCLEOTIDE SEQUENCE</scope>
    <source>
        <strain evidence="1">JCM 4988</strain>
    </source>
</reference>
<evidence type="ECO:0000313" key="1">
    <source>
        <dbReference type="EMBL" id="GGZ29237.1"/>
    </source>
</evidence>
<comment type="caution">
    <text evidence="1">The sequence shown here is derived from an EMBL/GenBank/DDBJ whole genome shotgun (WGS) entry which is preliminary data.</text>
</comment>
<dbReference type="Proteomes" id="UP000630936">
    <property type="component" value="Unassembled WGS sequence"/>
</dbReference>
<dbReference type="AlphaFoldDB" id="A0A918Q1G0"/>
<keyword evidence="2" id="KW-1185">Reference proteome</keyword>
<reference evidence="1" key="2">
    <citation type="submission" date="2020-09" db="EMBL/GenBank/DDBJ databases">
        <authorList>
            <person name="Sun Q."/>
            <person name="Ohkuma M."/>
        </authorList>
    </citation>
    <scope>NUCLEOTIDE SEQUENCE</scope>
    <source>
        <strain evidence="1">JCM 4988</strain>
    </source>
</reference>
<organism evidence="1 2">
    <name type="scientific">Streptomyces inusitatus</name>
    <dbReference type="NCBI Taxonomy" id="68221"/>
    <lineage>
        <taxon>Bacteria</taxon>
        <taxon>Bacillati</taxon>
        <taxon>Actinomycetota</taxon>
        <taxon>Actinomycetes</taxon>
        <taxon>Kitasatosporales</taxon>
        <taxon>Streptomycetaceae</taxon>
        <taxon>Streptomyces</taxon>
    </lineage>
</organism>
<accession>A0A918Q1G0</accession>
<dbReference type="RefSeq" id="WP_190122911.1">
    <property type="nucleotide sequence ID" value="NZ_BMWG01000005.1"/>
</dbReference>
<dbReference type="EMBL" id="BMWG01000005">
    <property type="protein sequence ID" value="GGZ29237.1"/>
    <property type="molecule type" value="Genomic_DNA"/>
</dbReference>
<name>A0A918Q1G0_9ACTN</name>